<protein>
    <submittedName>
        <fullName evidence="2 4">Uncharacterized protein</fullName>
    </submittedName>
</protein>
<keyword evidence="3" id="KW-1185">Reference proteome</keyword>
<feature type="region of interest" description="Disordered" evidence="1">
    <location>
        <begin position="36"/>
        <end position="74"/>
    </location>
</feature>
<evidence type="ECO:0000313" key="4">
    <source>
        <dbReference type="WBParaSite" id="TTAC_0001125501-mRNA-1"/>
    </source>
</evidence>
<name>A0A0R3XCH8_HYDTA</name>
<organism evidence="4">
    <name type="scientific">Hydatigena taeniaeformis</name>
    <name type="common">Feline tapeworm</name>
    <name type="synonym">Taenia taeniaeformis</name>
    <dbReference type="NCBI Taxonomy" id="6205"/>
    <lineage>
        <taxon>Eukaryota</taxon>
        <taxon>Metazoa</taxon>
        <taxon>Spiralia</taxon>
        <taxon>Lophotrochozoa</taxon>
        <taxon>Platyhelminthes</taxon>
        <taxon>Cestoda</taxon>
        <taxon>Eucestoda</taxon>
        <taxon>Cyclophyllidea</taxon>
        <taxon>Taeniidae</taxon>
        <taxon>Hydatigera</taxon>
    </lineage>
</organism>
<evidence type="ECO:0000313" key="3">
    <source>
        <dbReference type="Proteomes" id="UP000274429"/>
    </source>
</evidence>
<dbReference type="AlphaFoldDB" id="A0A0R3XCH8"/>
<evidence type="ECO:0000313" key="2">
    <source>
        <dbReference type="EMBL" id="VDM36218.1"/>
    </source>
</evidence>
<accession>A0A0R3XCH8</accession>
<dbReference type="STRING" id="6205.A0A0R3XCH8"/>
<evidence type="ECO:0000256" key="1">
    <source>
        <dbReference type="SAM" id="MobiDB-lite"/>
    </source>
</evidence>
<dbReference type="EMBL" id="UYWX01023343">
    <property type="protein sequence ID" value="VDM36218.1"/>
    <property type="molecule type" value="Genomic_DNA"/>
</dbReference>
<proteinExistence type="predicted"/>
<reference evidence="2 3" key="2">
    <citation type="submission" date="2018-11" db="EMBL/GenBank/DDBJ databases">
        <authorList>
            <consortium name="Pathogen Informatics"/>
        </authorList>
    </citation>
    <scope>NUCLEOTIDE SEQUENCE [LARGE SCALE GENOMIC DNA]</scope>
</reference>
<dbReference type="WBParaSite" id="TTAC_0001125501-mRNA-1">
    <property type="protein sequence ID" value="TTAC_0001125501-mRNA-1"/>
    <property type="gene ID" value="TTAC_0001125501"/>
</dbReference>
<gene>
    <name evidence="2" type="ORF">TTAC_LOCUS11238</name>
</gene>
<sequence>MGRVEGKLGPTTSLSPAVVYGAGLCRTEEVEVVLEASTSQSLGGESRRRTGGHSTSLFGFSLQPPSPQTRHDEPLTNFPLIANVIPGGPAFQ</sequence>
<dbReference type="Proteomes" id="UP000274429">
    <property type="component" value="Unassembled WGS sequence"/>
</dbReference>
<dbReference type="OrthoDB" id="6278375at2759"/>
<reference evidence="4" key="1">
    <citation type="submission" date="2017-02" db="UniProtKB">
        <authorList>
            <consortium name="WormBaseParasite"/>
        </authorList>
    </citation>
    <scope>IDENTIFICATION</scope>
</reference>